<dbReference type="AlphaFoldDB" id="A0A8J1UN57"/>
<gene>
    <name evidence="1" type="ORF">OFUS_LOCUS18445</name>
</gene>
<dbReference type="EMBL" id="CAIIXF020000009">
    <property type="protein sequence ID" value="CAH1793617.1"/>
    <property type="molecule type" value="Genomic_DNA"/>
</dbReference>
<keyword evidence="2" id="KW-1185">Reference proteome</keyword>
<reference evidence="1" key="1">
    <citation type="submission" date="2022-03" db="EMBL/GenBank/DDBJ databases">
        <authorList>
            <person name="Martin C."/>
        </authorList>
    </citation>
    <scope>NUCLEOTIDE SEQUENCE</scope>
</reference>
<dbReference type="Proteomes" id="UP000749559">
    <property type="component" value="Unassembled WGS sequence"/>
</dbReference>
<organism evidence="1 2">
    <name type="scientific">Owenia fusiformis</name>
    <name type="common">Polychaete worm</name>
    <dbReference type="NCBI Taxonomy" id="6347"/>
    <lineage>
        <taxon>Eukaryota</taxon>
        <taxon>Metazoa</taxon>
        <taxon>Spiralia</taxon>
        <taxon>Lophotrochozoa</taxon>
        <taxon>Annelida</taxon>
        <taxon>Polychaeta</taxon>
        <taxon>Sedentaria</taxon>
        <taxon>Canalipalpata</taxon>
        <taxon>Sabellida</taxon>
        <taxon>Oweniida</taxon>
        <taxon>Oweniidae</taxon>
        <taxon>Owenia</taxon>
    </lineage>
</organism>
<name>A0A8J1UN57_OWEFU</name>
<proteinExistence type="predicted"/>
<evidence type="ECO:0000313" key="2">
    <source>
        <dbReference type="Proteomes" id="UP000749559"/>
    </source>
</evidence>
<evidence type="ECO:0000313" key="1">
    <source>
        <dbReference type="EMBL" id="CAH1793617.1"/>
    </source>
</evidence>
<accession>A0A8J1UN57</accession>
<dbReference type="OrthoDB" id="6342359at2759"/>
<dbReference type="CDD" id="cd00117">
    <property type="entry name" value="TFP"/>
    <property type="match status" value="1"/>
</dbReference>
<comment type="caution">
    <text evidence="1">The sequence shown here is derived from an EMBL/GenBank/DDBJ whole genome shotgun (WGS) entry which is preliminary data.</text>
</comment>
<sequence length="168" mass="19331">MEYKLKWNGYGIYVQLLCILVAMVNNVDAAQIVYAKPNPHNLSCFECKDNFRELDPGTYSPNTPCQQKARFNEIGISSCSVHDRYCKVERVELNGKVLSIERGCTEKCFYGCRFNGYGLTYMKCTSCCMGYACNTDNSSRTVWSNTFQWTILSALIARWFMILQLRIE</sequence>
<protein>
    <submittedName>
        <fullName evidence="1">Uncharacterized protein</fullName>
    </submittedName>
</protein>